<dbReference type="InterPro" id="IPR017927">
    <property type="entry name" value="FAD-bd_FR_type"/>
</dbReference>
<comment type="cofactor">
    <cofactor evidence="1">
        <name>FAD</name>
        <dbReference type="ChEBI" id="CHEBI:57692"/>
    </cofactor>
</comment>
<evidence type="ECO:0000256" key="7">
    <source>
        <dbReference type="ARBA" id="ARBA00023004"/>
    </source>
</evidence>
<protein>
    <submittedName>
        <fullName evidence="11">Ferredoxin--NADP reductase</fullName>
    </submittedName>
</protein>
<keyword evidence="5" id="KW-0274">FAD</keyword>
<dbReference type="SUPFAM" id="SSF52343">
    <property type="entry name" value="Ferredoxin reductase-like, C-terminal NADP-linked domain"/>
    <property type="match status" value="1"/>
</dbReference>
<dbReference type="PROSITE" id="PS51384">
    <property type="entry name" value="FAD_FR"/>
    <property type="match status" value="1"/>
</dbReference>
<dbReference type="Pfam" id="PF00111">
    <property type="entry name" value="Fer2"/>
    <property type="match status" value="1"/>
</dbReference>
<gene>
    <name evidence="11" type="ORF">L5G33_11750</name>
</gene>
<sequence>MIDETSDARSIVLRPSEVDQPAFTYRPGQFLTIRIPSDRTGHIARSYSLSSAPSLDADLKITVKRVSSGYGSNWLCDNVVAGASMTSLPPAGRFTPASYERDLLLFAAGSGITPVMSILKAALVRGTGSVTLFYANRDADSVIFASELAGLREAHRGRFTVIDWFDDVNGYPRSEQLAELIAADMSREVFVCGPGPFMDTVSAAVEAPHVPRERFHREVFSSISGDPFAAVPVPEDTAESAPGSDVETTVVLDGLTHSFDWSPGVTLVDALLARDVGVPYSCRSGECGSCVCRVTRGSVTTDVGDVLDPEDAAEGYVLGCQSRPDAGPIEIEF</sequence>
<name>A0ABS9IUA3_9ACTN</name>
<evidence type="ECO:0000256" key="1">
    <source>
        <dbReference type="ARBA" id="ARBA00001974"/>
    </source>
</evidence>
<dbReference type="PROSITE" id="PS51085">
    <property type="entry name" value="2FE2S_FER_2"/>
    <property type="match status" value="1"/>
</dbReference>
<dbReference type="InterPro" id="IPR006058">
    <property type="entry name" value="2Fe2S_fd_BS"/>
</dbReference>
<dbReference type="InterPro" id="IPR001041">
    <property type="entry name" value="2Fe-2S_ferredoxin-type"/>
</dbReference>
<dbReference type="PRINTS" id="PR00371">
    <property type="entry name" value="FPNCR"/>
</dbReference>
<dbReference type="SUPFAM" id="SSF63380">
    <property type="entry name" value="Riboflavin synthase domain-like"/>
    <property type="match status" value="1"/>
</dbReference>
<dbReference type="Gene3D" id="3.40.50.80">
    <property type="entry name" value="Nucleotide-binding domain of ferredoxin-NADP reductase (FNR) module"/>
    <property type="match status" value="1"/>
</dbReference>
<dbReference type="InterPro" id="IPR039261">
    <property type="entry name" value="FNR_nucleotide-bd"/>
</dbReference>
<feature type="domain" description="2Fe-2S ferredoxin-type" evidence="9">
    <location>
        <begin position="246"/>
        <end position="333"/>
    </location>
</feature>
<dbReference type="InterPro" id="IPR001709">
    <property type="entry name" value="Flavoprot_Pyr_Nucl_cyt_Rdtase"/>
</dbReference>
<proteinExistence type="predicted"/>
<feature type="domain" description="FAD-binding FR-type" evidence="10">
    <location>
        <begin position="1"/>
        <end position="97"/>
    </location>
</feature>
<dbReference type="Proteomes" id="UP001200110">
    <property type="component" value="Unassembled WGS sequence"/>
</dbReference>
<dbReference type="Pfam" id="PF00970">
    <property type="entry name" value="FAD_binding_6"/>
    <property type="match status" value="1"/>
</dbReference>
<dbReference type="InterPro" id="IPR008333">
    <property type="entry name" value="Cbr1-like_FAD-bd_dom"/>
</dbReference>
<dbReference type="PROSITE" id="PS00197">
    <property type="entry name" value="2FE2S_FER_1"/>
    <property type="match status" value="1"/>
</dbReference>
<evidence type="ECO:0000256" key="4">
    <source>
        <dbReference type="ARBA" id="ARBA00022723"/>
    </source>
</evidence>
<reference evidence="11 12" key="1">
    <citation type="submission" date="2022-01" db="EMBL/GenBank/DDBJ databases">
        <authorList>
            <person name="Huang Y."/>
        </authorList>
    </citation>
    <scope>NUCLEOTIDE SEQUENCE [LARGE SCALE GENOMIC DNA]</scope>
    <source>
        <strain evidence="11 12">HY366</strain>
    </source>
</reference>
<dbReference type="InterPro" id="IPR050415">
    <property type="entry name" value="MRET"/>
</dbReference>
<keyword evidence="3" id="KW-0001">2Fe-2S</keyword>
<dbReference type="SUPFAM" id="SSF54292">
    <property type="entry name" value="2Fe-2S ferredoxin-like"/>
    <property type="match status" value="1"/>
</dbReference>
<dbReference type="Pfam" id="PF00175">
    <property type="entry name" value="NAD_binding_1"/>
    <property type="match status" value="1"/>
</dbReference>
<evidence type="ECO:0000313" key="11">
    <source>
        <dbReference type="EMBL" id="MCF8589133.1"/>
    </source>
</evidence>
<keyword evidence="6" id="KW-0560">Oxidoreductase</keyword>
<accession>A0ABS9IUA3</accession>
<evidence type="ECO:0000256" key="6">
    <source>
        <dbReference type="ARBA" id="ARBA00023002"/>
    </source>
</evidence>
<evidence type="ECO:0000256" key="5">
    <source>
        <dbReference type="ARBA" id="ARBA00022827"/>
    </source>
</evidence>
<dbReference type="CDD" id="cd00207">
    <property type="entry name" value="fer2"/>
    <property type="match status" value="1"/>
</dbReference>
<dbReference type="RefSeq" id="WP_236998369.1">
    <property type="nucleotide sequence ID" value="NZ_JAKKOR010000008.1"/>
</dbReference>
<keyword evidence="8" id="KW-0411">Iron-sulfur</keyword>
<dbReference type="InterPro" id="IPR001433">
    <property type="entry name" value="OxRdtase_FAD/NAD-bd"/>
</dbReference>
<keyword evidence="12" id="KW-1185">Reference proteome</keyword>
<dbReference type="InterPro" id="IPR012675">
    <property type="entry name" value="Beta-grasp_dom_sf"/>
</dbReference>
<dbReference type="EMBL" id="JAKKOR010000008">
    <property type="protein sequence ID" value="MCF8589133.1"/>
    <property type="molecule type" value="Genomic_DNA"/>
</dbReference>
<organism evidence="11 12">
    <name type="scientific">Gordonia liuliyuniae</name>
    <dbReference type="NCBI Taxonomy" id="2911517"/>
    <lineage>
        <taxon>Bacteria</taxon>
        <taxon>Bacillati</taxon>
        <taxon>Actinomycetota</taxon>
        <taxon>Actinomycetes</taxon>
        <taxon>Mycobacteriales</taxon>
        <taxon>Gordoniaceae</taxon>
        <taxon>Gordonia</taxon>
    </lineage>
</organism>
<dbReference type="Gene3D" id="2.40.30.10">
    <property type="entry name" value="Translation factors"/>
    <property type="match status" value="1"/>
</dbReference>
<evidence type="ECO:0000256" key="2">
    <source>
        <dbReference type="ARBA" id="ARBA00022630"/>
    </source>
</evidence>
<keyword evidence="4" id="KW-0479">Metal-binding</keyword>
<dbReference type="CDD" id="cd06214">
    <property type="entry name" value="PA_degradation_oxidoreductase_like"/>
    <property type="match status" value="1"/>
</dbReference>
<dbReference type="PRINTS" id="PR00410">
    <property type="entry name" value="PHEHYDRXLASE"/>
</dbReference>
<dbReference type="Gene3D" id="3.10.20.30">
    <property type="match status" value="1"/>
</dbReference>
<dbReference type="InterPro" id="IPR017938">
    <property type="entry name" value="Riboflavin_synthase-like_b-brl"/>
</dbReference>
<evidence type="ECO:0000259" key="10">
    <source>
        <dbReference type="PROSITE" id="PS51384"/>
    </source>
</evidence>
<dbReference type="PANTHER" id="PTHR47354:SF8">
    <property type="entry name" value="1,2-PHENYLACETYL-COA EPOXIDASE, SUBUNIT E"/>
    <property type="match status" value="1"/>
</dbReference>
<keyword evidence="2" id="KW-0285">Flavoprotein</keyword>
<keyword evidence="7" id="KW-0408">Iron</keyword>
<evidence type="ECO:0000313" key="12">
    <source>
        <dbReference type="Proteomes" id="UP001200110"/>
    </source>
</evidence>
<evidence type="ECO:0000259" key="9">
    <source>
        <dbReference type="PROSITE" id="PS51085"/>
    </source>
</evidence>
<comment type="caution">
    <text evidence="11">The sequence shown here is derived from an EMBL/GenBank/DDBJ whole genome shotgun (WGS) entry which is preliminary data.</text>
</comment>
<dbReference type="PANTHER" id="PTHR47354">
    <property type="entry name" value="NADH OXIDOREDUCTASE HCR"/>
    <property type="match status" value="1"/>
</dbReference>
<evidence type="ECO:0000256" key="8">
    <source>
        <dbReference type="ARBA" id="ARBA00023014"/>
    </source>
</evidence>
<evidence type="ECO:0000256" key="3">
    <source>
        <dbReference type="ARBA" id="ARBA00022714"/>
    </source>
</evidence>
<dbReference type="InterPro" id="IPR036010">
    <property type="entry name" value="2Fe-2S_ferredoxin-like_sf"/>
</dbReference>